<evidence type="ECO:0000313" key="2">
    <source>
        <dbReference type="Proteomes" id="UP001642409"/>
    </source>
</evidence>
<accession>A0ABP1KAZ3</accession>
<dbReference type="EMBL" id="CAXDID020000216">
    <property type="protein sequence ID" value="CAL6057832.1"/>
    <property type="molecule type" value="Genomic_DNA"/>
</dbReference>
<organism evidence="1 2">
    <name type="scientific">Hexamita inflata</name>
    <dbReference type="NCBI Taxonomy" id="28002"/>
    <lineage>
        <taxon>Eukaryota</taxon>
        <taxon>Metamonada</taxon>
        <taxon>Diplomonadida</taxon>
        <taxon>Hexamitidae</taxon>
        <taxon>Hexamitinae</taxon>
        <taxon>Hexamita</taxon>
    </lineage>
</organism>
<gene>
    <name evidence="1" type="ORF">HINF_LOCUS47722</name>
</gene>
<comment type="caution">
    <text evidence="1">The sequence shown here is derived from an EMBL/GenBank/DDBJ whole genome shotgun (WGS) entry which is preliminary data.</text>
</comment>
<reference evidence="1 2" key="1">
    <citation type="submission" date="2024-07" db="EMBL/GenBank/DDBJ databases">
        <authorList>
            <person name="Akdeniz Z."/>
        </authorList>
    </citation>
    <scope>NUCLEOTIDE SEQUENCE [LARGE SCALE GENOMIC DNA]</scope>
</reference>
<evidence type="ECO:0000313" key="1">
    <source>
        <dbReference type="EMBL" id="CAL6057832.1"/>
    </source>
</evidence>
<name>A0ABP1KAZ3_9EUKA</name>
<keyword evidence="2" id="KW-1185">Reference proteome</keyword>
<sequence>MFLQLQTQSSEIIKVVAKAYKIYLQKMLERFNMCDTDASSRQWIQVFHQDSTTLRSYLNVYKVFNERYQCQDLSEDCFQQTQLLIAELFHSVQLKYYLKFNATCI</sequence>
<protein>
    <submittedName>
        <fullName evidence="1">Hypothetical_protein</fullName>
    </submittedName>
</protein>
<proteinExistence type="predicted"/>
<dbReference type="Proteomes" id="UP001642409">
    <property type="component" value="Unassembled WGS sequence"/>
</dbReference>